<reference evidence="2 3" key="1">
    <citation type="submission" date="2023-05" db="EMBL/GenBank/DDBJ databases">
        <title>Lithophilousrod everest ZFBP1038 complete genpme.</title>
        <authorList>
            <person name="Tian M."/>
        </authorList>
    </citation>
    <scope>NUCLEOTIDE SEQUENCE [LARGE SCALE GENOMIC DNA]</scope>
    <source>
        <strain evidence="2 3">ZFBP1038</strain>
    </source>
</reference>
<organism evidence="2 3">
    <name type="scientific">Saxibacter everestensis</name>
    <dbReference type="NCBI Taxonomy" id="2909229"/>
    <lineage>
        <taxon>Bacteria</taxon>
        <taxon>Bacillati</taxon>
        <taxon>Actinomycetota</taxon>
        <taxon>Actinomycetes</taxon>
        <taxon>Micrococcales</taxon>
        <taxon>Brevibacteriaceae</taxon>
        <taxon>Saxibacter</taxon>
    </lineage>
</organism>
<protein>
    <submittedName>
        <fullName evidence="2">SDR family NAD(P)-dependent oxidoreductase</fullName>
    </submittedName>
</protein>
<dbReference type="PANTHER" id="PTHR42879">
    <property type="entry name" value="3-OXOACYL-(ACYL-CARRIER-PROTEIN) REDUCTASE"/>
    <property type="match status" value="1"/>
</dbReference>
<dbReference type="PRINTS" id="PR00080">
    <property type="entry name" value="SDRFAMILY"/>
</dbReference>
<dbReference type="SUPFAM" id="SSF51735">
    <property type="entry name" value="NAD(P)-binding Rossmann-fold domains"/>
    <property type="match status" value="1"/>
</dbReference>
<proteinExistence type="inferred from homology"/>
<dbReference type="RefSeq" id="WP_349638164.1">
    <property type="nucleotide sequence ID" value="NZ_CP090958.1"/>
</dbReference>
<evidence type="ECO:0000256" key="1">
    <source>
        <dbReference type="ARBA" id="ARBA00006484"/>
    </source>
</evidence>
<dbReference type="PRINTS" id="PR00081">
    <property type="entry name" value="GDHRDH"/>
</dbReference>
<dbReference type="InterPro" id="IPR036291">
    <property type="entry name" value="NAD(P)-bd_dom_sf"/>
</dbReference>
<dbReference type="InterPro" id="IPR050259">
    <property type="entry name" value="SDR"/>
</dbReference>
<dbReference type="Proteomes" id="UP001209083">
    <property type="component" value="Chromosome"/>
</dbReference>
<accession>A0ABY8QRB4</accession>
<evidence type="ECO:0000313" key="2">
    <source>
        <dbReference type="EMBL" id="WGW11376.1"/>
    </source>
</evidence>
<comment type="similarity">
    <text evidence="1">Belongs to the short-chain dehydrogenases/reductases (SDR) family.</text>
</comment>
<evidence type="ECO:0000313" key="3">
    <source>
        <dbReference type="Proteomes" id="UP001209083"/>
    </source>
</evidence>
<dbReference type="EMBL" id="CP090958">
    <property type="protein sequence ID" value="WGW11376.1"/>
    <property type="molecule type" value="Genomic_DNA"/>
</dbReference>
<sequence>MDMGLRGKRALVTGSSGGLGAAIARRLAAEGCVVVIHGRDPVATDAVMAELREVGVIATAVLGDLTDPEQARRVCEEAAFGGSIDILVANAGPFAEHAFFDASDEEWVSAFEGNVLSAVRCIRHLAGPMRERGWGRIVTVGTRGVGAPLANMVEYSAAKAALANATGALAQELAGSGVTANTVSPGVMLTPGLQRMFLDRAQAQGDARSWEEFEPEVVATYAPNPVGRLGRPEDIADAVAYLVSPRAGYVTGATLRVDGGITGSINP</sequence>
<keyword evidence="3" id="KW-1185">Reference proteome</keyword>
<dbReference type="Pfam" id="PF13561">
    <property type="entry name" value="adh_short_C2"/>
    <property type="match status" value="1"/>
</dbReference>
<name>A0ABY8QRB4_9MICO</name>
<dbReference type="Gene3D" id="3.40.50.720">
    <property type="entry name" value="NAD(P)-binding Rossmann-like Domain"/>
    <property type="match status" value="1"/>
</dbReference>
<dbReference type="InterPro" id="IPR002347">
    <property type="entry name" value="SDR_fam"/>
</dbReference>
<gene>
    <name evidence="2" type="ORF">LWF01_14960</name>
</gene>